<reference evidence="1" key="1">
    <citation type="journal article" date="2023" name="G3 (Bethesda)">
        <title>A reference genome for the long-term kleptoplast-retaining sea slug Elysia crispata morphotype clarki.</title>
        <authorList>
            <person name="Eastman K.E."/>
            <person name="Pendleton A.L."/>
            <person name="Shaikh M.A."/>
            <person name="Suttiyut T."/>
            <person name="Ogas R."/>
            <person name="Tomko P."/>
            <person name="Gavelis G."/>
            <person name="Widhalm J.R."/>
            <person name="Wisecaver J.H."/>
        </authorList>
    </citation>
    <scope>NUCLEOTIDE SEQUENCE</scope>
    <source>
        <strain evidence="1">ECLA1</strain>
    </source>
</reference>
<proteinExistence type="predicted"/>
<gene>
    <name evidence="1" type="ORF">RRG08_036780</name>
</gene>
<evidence type="ECO:0000313" key="1">
    <source>
        <dbReference type="EMBL" id="KAK3785244.1"/>
    </source>
</evidence>
<comment type="caution">
    <text evidence="1">The sequence shown here is derived from an EMBL/GenBank/DDBJ whole genome shotgun (WGS) entry which is preliminary data.</text>
</comment>
<sequence length="106" mass="12196">MTYLLLCSRSLFSRVYFIIHIGDYWEPFSAKQCHVLGSSIMHRTTATFAKQITKSTTDVDELYLAYSTKIGEHALLRLTSQRWRFGSKASTHNWRPSSSQGYLGEI</sequence>
<keyword evidence="2" id="KW-1185">Reference proteome</keyword>
<accession>A0AAE1ACD1</accession>
<evidence type="ECO:0000313" key="2">
    <source>
        <dbReference type="Proteomes" id="UP001283361"/>
    </source>
</evidence>
<protein>
    <submittedName>
        <fullName evidence="1">Uncharacterized protein</fullName>
    </submittedName>
</protein>
<dbReference type="EMBL" id="JAWDGP010002150">
    <property type="protein sequence ID" value="KAK3785244.1"/>
    <property type="molecule type" value="Genomic_DNA"/>
</dbReference>
<name>A0AAE1ACD1_9GAST</name>
<dbReference type="AlphaFoldDB" id="A0AAE1ACD1"/>
<dbReference type="Proteomes" id="UP001283361">
    <property type="component" value="Unassembled WGS sequence"/>
</dbReference>
<organism evidence="1 2">
    <name type="scientific">Elysia crispata</name>
    <name type="common">lettuce slug</name>
    <dbReference type="NCBI Taxonomy" id="231223"/>
    <lineage>
        <taxon>Eukaryota</taxon>
        <taxon>Metazoa</taxon>
        <taxon>Spiralia</taxon>
        <taxon>Lophotrochozoa</taxon>
        <taxon>Mollusca</taxon>
        <taxon>Gastropoda</taxon>
        <taxon>Heterobranchia</taxon>
        <taxon>Euthyneura</taxon>
        <taxon>Panpulmonata</taxon>
        <taxon>Sacoglossa</taxon>
        <taxon>Placobranchoidea</taxon>
        <taxon>Plakobranchidae</taxon>
        <taxon>Elysia</taxon>
    </lineage>
</organism>